<evidence type="ECO:0000313" key="3">
    <source>
        <dbReference type="EMBL" id="SBT02640.1"/>
    </source>
</evidence>
<accession>A0A1A8WFG1</accession>
<dbReference type="Pfam" id="PF09688">
    <property type="entry name" value="Wx5_PLAF3D7"/>
    <property type="match status" value="1"/>
</dbReference>
<organism evidence="2 5">
    <name type="scientific">Plasmodium ovale curtisi</name>
    <dbReference type="NCBI Taxonomy" id="864141"/>
    <lineage>
        <taxon>Eukaryota</taxon>
        <taxon>Sar</taxon>
        <taxon>Alveolata</taxon>
        <taxon>Apicomplexa</taxon>
        <taxon>Aconoidasida</taxon>
        <taxon>Haemosporida</taxon>
        <taxon>Plasmodiidae</taxon>
        <taxon>Plasmodium</taxon>
        <taxon>Plasmodium (Plasmodium)</taxon>
    </lineage>
</organism>
<evidence type="ECO:0000256" key="1">
    <source>
        <dbReference type="SAM" id="Phobius"/>
    </source>
</evidence>
<dbReference type="InterPro" id="IPR006496">
    <property type="entry name" value="CHP01606_Plasmodium_spp"/>
</dbReference>
<reference evidence="4 5" key="2">
    <citation type="submission" date="2016-05" db="EMBL/GenBank/DDBJ databases">
        <authorList>
            <person name="Naeem Raeece"/>
        </authorList>
    </citation>
    <scope>NUCLEOTIDE SEQUENCE [LARGE SCALE GENOMIC DNA]</scope>
</reference>
<keyword evidence="1" id="KW-1133">Transmembrane helix</keyword>
<dbReference type="EMBL" id="FLQU01000841">
    <property type="protein sequence ID" value="SBS89931.1"/>
    <property type="molecule type" value="Genomic_DNA"/>
</dbReference>
<evidence type="ECO:0000313" key="5">
    <source>
        <dbReference type="Proteomes" id="UP000078560"/>
    </source>
</evidence>
<dbReference type="Proteomes" id="UP000078546">
    <property type="component" value="Unassembled WGS sequence"/>
</dbReference>
<sequence length="255" mass="30194">MKFNNKSNVKKYTRNGSAQMKKWLTAILPVTPLKISCKNTVLSTIALFLNIIILSLVFYEPPCSYNMKERAKYSPTKKEIYGSLKIENTFGRVLEAEQPSAFEQYGKLFGQEDEEVANYLNLVASYPVNENEEETYEEEQNLYDTELDQLIHRISDTWNVTIENMVNDYITYTTINNMDVHWRDEMWNERWYKYLESIHTDLNKFLQDENLSLDTRESIAQDLLFWTNNDFKIFLNIVKEEWELKNSQPVLTIDV</sequence>
<dbReference type="Proteomes" id="UP000078560">
    <property type="component" value="Unassembled WGS sequence"/>
</dbReference>
<dbReference type="VEuPathDB" id="PlasmoDB:PocGH01_00050000"/>
<dbReference type="AlphaFoldDB" id="A0A1A8WFG1"/>
<evidence type="ECO:0000313" key="4">
    <source>
        <dbReference type="Proteomes" id="UP000078546"/>
    </source>
</evidence>
<feature type="transmembrane region" description="Helical" evidence="1">
    <location>
        <begin position="41"/>
        <end position="59"/>
    </location>
</feature>
<name>A0A1A8WFG1_PLAOA</name>
<reference evidence="2" key="1">
    <citation type="submission" date="2016-05" db="EMBL/GenBank/DDBJ databases">
        <authorList>
            <person name="Lavstsen T."/>
            <person name="Jespersen J.S."/>
        </authorList>
    </citation>
    <scope>NUCLEOTIDE SEQUENCE [LARGE SCALE GENOMIC DNA]</scope>
</reference>
<protein>
    <submittedName>
        <fullName evidence="2">Uncharacterized protein</fullName>
    </submittedName>
</protein>
<keyword evidence="1" id="KW-0812">Transmembrane</keyword>
<dbReference type="EMBL" id="FLQV01003600">
    <property type="protein sequence ID" value="SBT02640.1"/>
    <property type="molecule type" value="Genomic_DNA"/>
</dbReference>
<dbReference type="NCBIfam" id="TIGR01609">
    <property type="entry name" value="PF_unchar_267"/>
    <property type="match status" value="1"/>
</dbReference>
<keyword evidence="1" id="KW-0472">Membrane</keyword>
<proteinExistence type="predicted"/>
<evidence type="ECO:0000313" key="2">
    <source>
        <dbReference type="EMBL" id="SBS89931.1"/>
    </source>
</evidence>
<gene>
    <name evidence="3" type="ORF">POVCU1_079110</name>
    <name evidence="2" type="ORF">POVCU2_0058670</name>
</gene>